<protein>
    <submittedName>
        <fullName evidence="1">Uncharacterized protein</fullName>
    </submittedName>
</protein>
<organism evidence="1">
    <name type="scientific">marine sediment metagenome</name>
    <dbReference type="NCBI Taxonomy" id="412755"/>
    <lineage>
        <taxon>unclassified sequences</taxon>
        <taxon>metagenomes</taxon>
        <taxon>ecological metagenomes</taxon>
    </lineage>
</organism>
<dbReference type="AlphaFoldDB" id="X0VLA8"/>
<reference evidence="1" key="1">
    <citation type="journal article" date="2014" name="Front. Microbiol.">
        <title>High frequency of phylogenetically diverse reductive dehalogenase-homologous genes in deep subseafloor sedimentary metagenomes.</title>
        <authorList>
            <person name="Kawai M."/>
            <person name="Futagami T."/>
            <person name="Toyoda A."/>
            <person name="Takaki Y."/>
            <person name="Nishi S."/>
            <person name="Hori S."/>
            <person name="Arai W."/>
            <person name="Tsubouchi T."/>
            <person name="Morono Y."/>
            <person name="Uchiyama I."/>
            <person name="Ito T."/>
            <person name="Fujiyama A."/>
            <person name="Inagaki F."/>
            <person name="Takami H."/>
        </authorList>
    </citation>
    <scope>NUCLEOTIDE SEQUENCE</scope>
    <source>
        <strain evidence="1">Expedition CK06-06</strain>
    </source>
</reference>
<proteinExistence type="predicted"/>
<evidence type="ECO:0000313" key="1">
    <source>
        <dbReference type="EMBL" id="GAG01346.1"/>
    </source>
</evidence>
<feature type="non-terminal residue" evidence="1">
    <location>
        <position position="39"/>
    </location>
</feature>
<dbReference type="EMBL" id="BARS01029145">
    <property type="protein sequence ID" value="GAG01346.1"/>
    <property type="molecule type" value="Genomic_DNA"/>
</dbReference>
<gene>
    <name evidence="1" type="ORF">S01H1_45592</name>
</gene>
<name>X0VLA8_9ZZZZ</name>
<sequence>MVKIYPLSGKGKPIFYESKDHKLIIKWGKLKFIVLIDII</sequence>
<accession>X0VLA8</accession>
<comment type="caution">
    <text evidence="1">The sequence shown here is derived from an EMBL/GenBank/DDBJ whole genome shotgun (WGS) entry which is preliminary data.</text>
</comment>